<sequence length="187" mass="21414">MQMRSCGNTIKNEKQFAIQGKVNAALSRESEKLSERYLASKNVIQFTKEDYSNVTGTPVTYYDITTLSECAVKSLMVQGSSFFYSGTEKTCVLTGRFPPGTFSPEYKHYIKDEKDVSLWLGAVQIIENNTFRWERSGEMTFTDWSADYPITSTTLYNFCVILTWSGWKNVYCSYDQYDVVCEFDTCG</sequence>
<protein>
    <submittedName>
        <fullName evidence="1">Uncharacterized protein</fullName>
    </submittedName>
</protein>
<dbReference type="InterPro" id="IPR018378">
    <property type="entry name" value="C-type_lectin_CS"/>
</dbReference>
<organism evidence="1">
    <name type="scientific">Magallana gigas</name>
    <name type="common">Pacific oyster</name>
    <name type="synonym">Crassostrea gigas</name>
    <dbReference type="NCBI Taxonomy" id="29159"/>
    <lineage>
        <taxon>Eukaryota</taxon>
        <taxon>Metazoa</taxon>
        <taxon>Spiralia</taxon>
        <taxon>Lophotrochozoa</taxon>
        <taxon>Mollusca</taxon>
        <taxon>Bivalvia</taxon>
        <taxon>Autobranchia</taxon>
        <taxon>Pteriomorphia</taxon>
        <taxon>Ostreida</taxon>
        <taxon>Ostreoidea</taxon>
        <taxon>Ostreidae</taxon>
        <taxon>Magallana</taxon>
    </lineage>
</organism>
<dbReference type="AlphaFoldDB" id="K1Q4P8"/>
<name>K1Q4P8_MAGGI</name>
<dbReference type="InterPro" id="IPR016187">
    <property type="entry name" value="CTDL_fold"/>
</dbReference>
<gene>
    <name evidence="1" type="ORF">CGI_10027638</name>
</gene>
<dbReference type="CDD" id="cd00037">
    <property type="entry name" value="CLECT"/>
    <property type="match status" value="1"/>
</dbReference>
<accession>K1Q4P8</accession>
<dbReference type="InterPro" id="IPR016186">
    <property type="entry name" value="C-type_lectin-like/link_sf"/>
</dbReference>
<reference evidence="1" key="1">
    <citation type="journal article" date="2012" name="Nature">
        <title>The oyster genome reveals stress adaptation and complexity of shell formation.</title>
        <authorList>
            <person name="Zhang G."/>
            <person name="Fang X."/>
            <person name="Guo X."/>
            <person name="Li L."/>
            <person name="Luo R."/>
            <person name="Xu F."/>
            <person name="Yang P."/>
            <person name="Zhang L."/>
            <person name="Wang X."/>
            <person name="Qi H."/>
            <person name="Xiong Z."/>
            <person name="Que H."/>
            <person name="Xie Y."/>
            <person name="Holland P.W."/>
            <person name="Paps J."/>
            <person name="Zhu Y."/>
            <person name="Wu F."/>
            <person name="Chen Y."/>
            <person name="Wang J."/>
            <person name="Peng C."/>
            <person name="Meng J."/>
            <person name="Yang L."/>
            <person name="Liu J."/>
            <person name="Wen B."/>
            <person name="Zhang N."/>
            <person name="Huang Z."/>
            <person name="Zhu Q."/>
            <person name="Feng Y."/>
            <person name="Mount A."/>
            <person name="Hedgecock D."/>
            <person name="Xu Z."/>
            <person name="Liu Y."/>
            <person name="Domazet-Loso T."/>
            <person name="Du Y."/>
            <person name="Sun X."/>
            <person name="Zhang S."/>
            <person name="Liu B."/>
            <person name="Cheng P."/>
            <person name="Jiang X."/>
            <person name="Li J."/>
            <person name="Fan D."/>
            <person name="Wang W."/>
            <person name="Fu W."/>
            <person name="Wang T."/>
            <person name="Wang B."/>
            <person name="Zhang J."/>
            <person name="Peng Z."/>
            <person name="Li Y."/>
            <person name="Li N."/>
            <person name="Wang J."/>
            <person name="Chen M."/>
            <person name="He Y."/>
            <person name="Tan F."/>
            <person name="Song X."/>
            <person name="Zheng Q."/>
            <person name="Huang R."/>
            <person name="Yang H."/>
            <person name="Du X."/>
            <person name="Chen L."/>
            <person name="Yang M."/>
            <person name="Gaffney P.M."/>
            <person name="Wang S."/>
            <person name="Luo L."/>
            <person name="She Z."/>
            <person name="Ming Y."/>
            <person name="Huang W."/>
            <person name="Zhang S."/>
            <person name="Huang B."/>
            <person name="Zhang Y."/>
            <person name="Qu T."/>
            <person name="Ni P."/>
            <person name="Miao G."/>
            <person name="Wang J."/>
            <person name="Wang Q."/>
            <person name="Steinberg C.E."/>
            <person name="Wang H."/>
            <person name="Li N."/>
            <person name="Qian L."/>
            <person name="Zhang G."/>
            <person name="Li Y."/>
            <person name="Yang H."/>
            <person name="Liu X."/>
            <person name="Wang J."/>
            <person name="Yin Y."/>
            <person name="Wang J."/>
        </authorList>
    </citation>
    <scope>NUCLEOTIDE SEQUENCE [LARGE SCALE GENOMIC DNA]</scope>
    <source>
        <strain evidence="1">05x7-T-G4-1.051#20</strain>
    </source>
</reference>
<dbReference type="PROSITE" id="PS50041">
    <property type="entry name" value="C_TYPE_LECTIN_2"/>
    <property type="match status" value="1"/>
</dbReference>
<dbReference type="Gene3D" id="3.10.100.10">
    <property type="entry name" value="Mannose-Binding Protein A, subunit A"/>
    <property type="match status" value="1"/>
</dbReference>
<dbReference type="EMBL" id="JH816755">
    <property type="protein sequence ID" value="EKC31527.1"/>
    <property type="molecule type" value="Genomic_DNA"/>
</dbReference>
<dbReference type="InterPro" id="IPR001304">
    <property type="entry name" value="C-type_lectin-like"/>
</dbReference>
<dbReference type="PROSITE" id="PS00615">
    <property type="entry name" value="C_TYPE_LECTIN_1"/>
    <property type="match status" value="1"/>
</dbReference>
<proteinExistence type="predicted"/>
<dbReference type="SUPFAM" id="SSF56436">
    <property type="entry name" value="C-type lectin-like"/>
    <property type="match status" value="1"/>
</dbReference>
<evidence type="ECO:0000313" key="1">
    <source>
        <dbReference type="EMBL" id="EKC31527.1"/>
    </source>
</evidence>
<dbReference type="HOGENOM" id="CLU_1449064_0_0_1"/>
<dbReference type="InParanoid" id="K1Q4P8"/>
<dbReference type="Pfam" id="PF00059">
    <property type="entry name" value="Lectin_C"/>
    <property type="match status" value="1"/>
</dbReference>